<dbReference type="AlphaFoldDB" id="A0A423VX24"/>
<protein>
    <submittedName>
        <fullName evidence="2">Uncharacterized protein</fullName>
    </submittedName>
</protein>
<sequence length="152" mass="15578">MPPKAQPNPAPFGLTPREAEIALLAWKALEGDIKINNTKLAAMANIGKPESAGRMWRTIKAKIEAGTAGPAGASTQTTATATGTNKEVAAGGGKKRGRKNGTVDDADTDADDAEGGKGGNPKKKVAKRTKVEKQVASVGSENIEDDAEAGEV</sequence>
<proteinExistence type="predicted"/>
<gene>
    <name evidence="2" type="ORF">VSDG_05275</name>
</gene>
<feature type="compositionally biased region" description="Low complexity" evidence="1">
    <location>
        <begin position="65"/>
        <end position="84"/>
    </location>
</feature>
<dbReference type="STRING" id="252740.A0A423VX24"/>
<feature type="region of interest" description="Disordered" evidence="1">
    <location>
        <begin position="64"/>
        <end position="152"/>
    </location>
</feature>
<keyword evidence="3" id="KW-1185">Reference proteome</keyword>
<dbReference type="EMBL" id="LJZO01000023">
    <property type="protein sequence ID" value="ROV95589.1"/>
    <property type="molecule type" value="Genomic_DNA"/>
</dbReference>
<name>A0A423VX24_CYTCH</name>
<feature type="compositionally biased region" description="Acidic residues" evidence="1">
    <location>
        <begin position="104"/>
        <end position="113"/>
    </location>
</feature>
<feature type="compositionally biased region" description="Acidic residues" evidence="1">
    <location>
        <begin position="142"/>
        <end position="152"/>
    </location>
</feature>
<reference evidence="2 3" key="1">
    <citation type="submission" date="2015-09" db="EMBL/GenBank/DDBJ databases">
        <title>Host preference determinants of Valsa canker pathogens revealed by comparative genomics.</title>
        <authorList>
            <person name="Yin Z."/>
            <person name="Huang L."/>
        </authorList>
    </citation>
    <scope>NUCLEOTIDE SEQUENCE [LARGE SCALE GENOMIC DNA]</scope>
    <source>
        <strain evidence="2 3">YSFL</strain>
    </source>
</reference>
<evidence type="ECO:0000313" key="2">
    <source>
        <dbReference type="EMBL" id="ROV95589.1"/>
    </source>
</evidence>
<dbReference type="Proteomes" id="UP000284375">
    <property type="component" value="Unassembled WGS sequence"/>
</dbReference>
<evidence type="ECO:0000256" key="1">
    <source>
        <dbReference type="SAM" id="MobiDB-lite"/>
    </source>
</evidence>
<organism evidence="2 3">
    <name type="scientific">Cytospora chrysosperma</name>
    <name type="common">Cytospora canker fungus</name>
    <name type="synonym">Sphaeria chrysosperma</name>
    <dbReference type="NCBI Taxonomy" id="252740"/>
    <lineage>
        <taxon>Eukaryota</taxon>
        <taxon>Fungi</taxon>
        <taxon>Dikarya</taxon>
        <taxon>Ascomycota</taxon>
        <taxon>Pezizomycotina</taxon>
        <taxon>Sordariomycetes</taxon>
        <taxon>Sordariomycetidae</taxon>
        <taxon>Diaporthales</taxon>
        <taxon>Cytosporaceae</taxon>
        <taxon>Cytospora</taxon>
    </lineage>
</organism>
<feature type="compositionally biased region" description="Basic residues" evidence="1">
    <location>
        <begin position="120"/>
        <end position="130"/>
    </location>
</feature>
<dbReference type="OrthoDB" id="5403747at2759"/>
<evidence type="ECO:0000313" key="3">
    <source>
        <dbReference type="Proteomes" id="UP000284375"/>
    </source>
</evidence>
<comment type="caution">
    <text evidence="2">The sequence shown here is derived from an EMBL/GenBank/DDBJ whole genome shotgun (WGS) entry which is preliminary data.</text>
</comment>
<accession>A0A423VX24</accession>